<evidence type="ECO:0000313" key="4">
    <source>
        <dbReference type="Proteomes" id="UP000092321"/>
    </source>
</evidence>
<feature type="non-terminal residue" evidence="3">
    <location>
        <position position="285"/>
    </location>
</feature>
<feature type="domain" description="PA14" evidence="2">
    <location>
        <begin position="116"/>
        <end position="282"/>
    </location>
</feature>
<feature type="signal peptide" evidence="1">
    <location>
        <begin position="1"/>
        <end position="20"/>
    </location>
</feature>
<gene>
    <name evidence="3" type="ORF">HANVADRAFT_27957</name>
</gene>
<keyword evidence="4" id="KW-1185">Reference proteome</keyword>
<keyword evidence="1" id="KW-0732">Signal</keyword>
<feature type="chain" id="PRO_5008598641" description="PA14 domain-containing protein" evidence="1">
    <location>
        <begin position="21"/>
        <end position="285"/>
    </location>
</feature>
<accession>A0A1B7T7V0</accession>
<dbReference type="OrthoDB" id="3973523at2759"/>
<organism evidence="3 4">
    <name type="scientific">Hanseniaspora valbyensis NRRL Y-1626</name>
    <dbReference type="NCBI Taxonomy" id="766949"/>
    <lineage>
        <taxon>Eukaryota</taxon>
        <taxon>Fungi</taxon>
        <taxon>Dikarya</taxon>
        <taxon>Ascomycota</taxon>
        <taxon>Saccharomycotina</taxon>
        <taxon>Saccharomycetes</taxon>
        <taxon>Saccharomycodales</taxon>
        <taxon>Saccharomycodaceae</taxon>
        <taxon>Hanseniaspora</taxon>
    </lineage>
</organism>
<dbReference type="PROSITE" id="PS51820">
    <property type="entry name" value="PA14"/>
    <property type="match status" value="1"/>
</dbReference>
<protein>
    <recommendedName>
        <fullName evidence="2">PA14 domain-containing protein</fullName>
    </recommendedName>
</protein>
<reference evidence="4" key="1">
    <citation type="journal article" date="2016" name="Proc. Natl. Acad. Sci. U.S.A.">
        <title>Comparative genomics of biotechnologically important yeasts.</title>
        <authorList>
            <person name="Riley R."/>
            <person name="Haridas S."/>
            <person name="Wolfe K.H."/>
            <person name="Lopes M.R."/>
            <person name="Hittinger C.T."/>
            <person name="Goeker M."/>
            <person name="Salamov A.A."/>
            <person name="Wisecaver J.H."/>
            <person name="Long T.M."/>
            <person name="Calvey C.H."/>
            <person name="Aerts A.L."/>
            <person name="Barry K.W."/>
            <person name="Choi C."/>
            <person name="Clum A."/>
            <person name="Coughlan A.Y."/>
            <person name="Deshpande S."/>
            <person name="Douglass A.P."/>
            <person name="Hanson S.J."/>
            <person name="Klenk H.-P."/>
            <person name="LaButti K.M."/>
            <person name="Lapidus A."/>
            <person name="Lindquist E.A."/>
            <person name="Lipzen A.M."/>
            <person name="Meier-Kolthoff J.P."/>
            <person name="Ohm R.A."/>
            <person name="Otillar R.P."/>
            <person name="Pangilinan J.L."/>
            <person name="Peng Y."/>
            <person name="Rokas A."/>
            <person name="Rosa C.A."/>
            <person name="Scheuner C."/>
            <person name="Sibirny A.A."/>
            <person name="Slot J.C."/>
            <person name="Stielow J.B."/>
            <person name="Sun H."/>
            <person name="Kurtzman C.P."/>
            <person name="Blackwell M."/>
            <person name="Grigoriev I.V."/>
            <person name="Jeffries T.W."/>
        </authorList>
    </citation>
    <scope>NUCLEOTIDE SEQUENCE [LARGE SCALE GENOMIC DNA]</scope>
    <source>
        <strain evidence="4">NRRL Y-1626</strain>
    </source>
</reference>
<proteinExistence type="predicted"/>
<comment type="caution">
    <text evidence="3">The sequence shown here is derived from an EMBL/GenBank/DDBJ whole genome shotgun (WGS) entry which is preliminary data.</text>
</comment>
<dbReference type="InterPro" id="IPR037524">
    <property type="entry name" value="PA14/GLEYA"/>
</dbReference>
<dbReference type="Proteomes" id="UP000092321">
    <property type="component" value="Unassembled WGS sequence"/>
</dbReference>
<dbReference type="AlphaFoldDB" id="A0A1B7T7V0"/>
<name>A0A1B7T7V0_9ASCO</name>
<evidence type="ECO:0000313" key="3">
    <source>
        <dbReference type="EMBL" id="OBA24826.1"/>
    </source>
</evidence>
<dbReference type="InterPro" id="IPR018871">
    <property type="entry name" value="GLEYA_adhesin_domain"/>
</dbReference>
<evidence type="ECO:0000259" key="2">
    <source>
        <dbReference type="PROSITE" id="PS51820"/>
    </source>
</evidence>
<dbReference type="Pfam" id="PF10528">
    <property type="entry name" value="GLEYA"/>
    <property type="match status" value="1"/>
</dbReference>
<evidence type="ECO:0000256" key="1">
    <source>
        <dbReference type="SAM" id="SignalP"/>
    </source>
</evidence>
<sequence>MRNKFILTFIPLFFLSLISNISNHSKHPNALFSEAVGTADEGYVNGCNIYGASPSSGSGSFVSGWEGNIYYYPWASYNSATGKVVTNKTLYLTEYYLNGGYAGTNAWYSSSYTPDKTKPGIIANYVTANILSFSYSTSTSQYEVWGTLSNVYQSGAPVTVSVTNFAMFLNAYLVPTTTGVYSFNLGYIDDLAIVNLGDGVSQIACCSIAQLDTAQAIPHTQSQIESIWTAYGPSGTNTFTVTLTAGYMYPISFFYVNRAGEGGYDFTYTDPSGVTHSDWSSLAYQ</sequence>
<dbReference type="EMBL" id="LXPE01000395">
    <property type="protein sequence ID" value="OBA24826.1"/>
    <property type="molecule type" value="Genomic_DNA"/>
</dbReference>
<dbReference type="Gene3D" id="2.60.120.1560">
    <property type="match status" value="1"/>
</dbReference>